<keyword evidence="9" id="KW-0408">Iron</keyword>
<organism evidence="13 14">
    <name type="scientific">Meloidogyne incognita</name>
    <name type="common">Southern root-knot nematode worm</name>
    <name type="synonym">Oxyuris incognita</name>
    <dbReference type="NCBI Taxonomy" id="6306"/>
    <lineage>
        <taxon>Eukaryota</taxon>
        <taxon>Metazoa</taxon>
        <taxon>Ecdysozoa</taxon>
        <taxon>Nematoda</taxon>
        <taxon>Chromadorea</taxon>
        <taxon>Rhabditida</taxon>
        <taxon>Tylenchina</taxon>
        <taxon>Tylenchomorpha</taxon>
        <taxon>Tylenchoidea</taxon>
        <taxon>Meloidogynidae</taxon>
        <taxon>Meloidogyninae</taxon>
        <taxon>Meloidogyne</taxon>
        <taxon>Meloidogyne incognita group</taxon>
    </lineage>
</organism>
<keyword evidence="13" id="KW-1185">Reference proteome</keyword>
<keyword evidence="6" id="KW-0410">Iron transport</keyword>
<keyword evidence="4" id="KW-0409">Iron storage</keyword>
<dbReference type="Gene3D" id="3.30.920.10">
    <property type="entry name" value="Frataxin/CyaY"/>
    <property type="match status" value="1"/>
</dbReference>
<evidence type="ECO:0000256" key="4">
    <source>
        <dbReference type="ARBA" id="ARBA00022434"/>
    </source>
</evidence>
<dbReference type="GO" id="GO:0051537">
    <property type="term" value="F:2 iron, 2 sulfur cluster binding"/>
    <property type="evidence" value="ECO:0007669"/>
    <property type="project" value="TreeGrafter"/>
</dbReference>
<evidence type="ECO:0000256" key="5">
    <source>
        <dbReference type="ARBA" id="ARBA00022448"/>
    </source>
</evidence>
<evidence type="ECO:0000256" key="9">
    <source>
        <dbReference type="ARBA" id="ARBA00023004"/>
    </source>
</evidence>
<evidence type="ECO:0000256" key="11">
    <source>
        <dbReference type="ARBA" id="ARBA00023128"/>
    </source>
</evidence>
<dbReference type="PANTHER" id="PTHR16821">
    <property type="entry name" value="FRATAXIN"/>
    <property type="match status" value="1"/>
</dbReference>
<dbReference type="NCBIfam" id="TIGR03422">
    <property type="entry name" value="mito_frataxin"/>
    <property type="match status" value="1"/>
</dbReference>
<dbReference type="PRINTS" id="PR00904">
    <property type="entry name" value="FRATAXIN"/>
</dbReference>
<dbReference type="Pfam" id="PF01491">
    <property type="entry name" value="Frataxin_Cyay"/>
    <property type="match status" value="1"/>
</dbReference>
<keyword evidence="8" id="KW-0560">Oxidoreductase</keyword>
<proteinExistence type="inferred from homology"/>
<evidence type="ECO:0000256" key="10">
    <source>
        <dbReference type="ARBA" id="ARBA00023065"/>
    </source>
</evidence>
<dbReference type="SMART" id="SM01219">
    <property type="entry name" value="Frataxin_Cyay"/>
    <property type="match status" value="1"/>
</dbReference>
<comment type="subcellular location">
    <subcellularLocation>
        <location evidence="1">Mitochondrion</location>
    </subcellularLocation>
</comment>
<dbReference type="GO" id="GO:0004322">
    <property type="term" value="F:ferroxidase activity"/>
    <property type="evidence" value="ECO:0007669"/>
    <property type="project" value="UniProtKB-EC"/>
</dbReference>
<dbReference type="SUPFAM" id="SSF55387">
    <property type="entry name" value="Frataxin/Nqo15-like"/>
    <property type="match status" value="1"/>
</dbReference>
<comment type="catalytic activity">
    <reaction evidence="12">
        <text>4 Fe(2+) + O2 + 4 H(+) = 4 Fe(3+) + 2 H2O</text>
        <dbReference type="Rhea" id="RHEA:11148"/>
        <dbReference type="ChEBI" id="CHEBI:15377"/>
        <dbReference type="ChEBI" id="CHEBI:15378"/>
        <dbReference type="ChEBI" id="CHEBI:15379"/>
        <dbReference type="ChEBI" id="CHEBI:29033"/>
        <dbReference type="ChEBI" id="CHEBI:29034"/>
        <dbReference type="EC" id="1.16.3.1"/>
    </reaction>
</comment>
<evidence type="ECO:0000256" key="12">
    <source>
        <dbReference type="ARBA" id="ARBA00047990"/>
    </source>
</evidence>
<evidence type="ECO:0000313" key="13">
    <source>
        <dbReference type="Proteomes" id="UP000887563"/>
    </source>
</evidence>
<dbReference type="EC" id="1.16.3.1" evidence="3"/>
<dbReference type="InterPro" id="IPR002908">
    <property type="entry name" value="Frataxin/CyaY"/>
</dbReference>
<dbReference type="InterPro" id="IPR017789">
    <property type="entry name" value="Frataxin"/>
</dbReference>
<dbReference type="NCBIfam" id="TIGR03421">
    <property type="entry name" value="FeS_CyaY"/>
    <property type="match status" value="1"/>
</dbReference>
<dbReference type="GO" id="GO:0034986">
    <property type="term" value="F:iron chaperone activity"/>
    <property type="evidence" value="ECO:0007669"/>
    <property type="project" value="TreeGrafter"/>
</dbReference>
<dbReference type="Proteomes" id="UP000887563">
    <property type="component" value="Unplaced"/>
</dbReference>
<evidence type="ECO:0000256" key="2">
    <source>
        <dbReference type="ARBA" id="ARBA00008183"/>
    </source>
</evidence>
<dbReference type="InterPro" id="IPR036524">
    <property type="entry name" value="Frataxin/CyaY_sf"/>
</dbReference>
<evidence type="ECO:0000256" key="8">
    <source>
        <dbReference type="ARBA" id="ARBA00023002"/>
    </source>
</evidence>
<dbReference type="WBParaSite" id="Minc3s00743g16774">
    <property type="protein sequence ID" value="Minc3s00743g16774"/>
    <property type="gene ID" value="Minc3s00743g16774"/>
</dbReference>
<evidence type="ECO:0000256" key="7">
    <source>
        <dbReference type="ARBA" id="ARBA00022946"/>
    </source>
</evidence>
<keyword evidence="5" id="KW-0813">Transport</keyword>
<protein>
    <recommendedName>
        <fullName evidence="3">ferroxidase</fullName>
        <ecNumber evidence="3">1.16.3.1</ecNumber>
    </recommendedName>
</protein>
<dbReference type="InterPro" id="IPR020895">
    <property type="entry name" value="Frataxin_CS"/>
</dbReference>
<accession>A0A914LSF7</accession>
<dbReference type="GO" id="GO:0006879">
    <property type="term" value="P:intracellular iron ion homeostasis"/>
    <property type="evidence" value="ECO:0007669"/>
    <property type="project" value="UniProtKB-KW"/>
</dbReference>
<sequence>MNAARNFIVNKGFNSVLASLYQRQASLLCTFTQQWTEAEYDKRAEETLMALTEFMDELPERLNTDKAYDISYSMGVLTAHISPDIGTYVINKQTPNKQIWLSSPISGPKRYDLSDSYRWVYKHDGVSLHELLEKEFREIYKTDQIMLGNLFSKIKSK</sequence>
<evidence type="ECO:0000256" key="6">
    <source>
        <dbReference type="ARBA" id="ARBA00022496"/>
    </source>
</evidence>
<keyword evidence="10" id="KW-0406">Ion transport</keyword>
<dbReference type="PROSITE" id="PS50810">
    <property type="entry name" value="FRATAXIN_2"/>
    <property type="match status" value="1"/>
</dbReference>
<dbReference type="GO" id="GO:0008198">
    <property type="term" value="F:ferrous iron binding"/>
    <property type="evidence" value="ECO:0007669"/>
    <property type="project" value="TreeGrafter"/>
</dbReference>
<evidence type="ECO:0000313" key="14">
    <source>
        <dbReference type="WBParaSite" id="Minc3s00743g16774"/>
    </source>
</evidence>
<dbReference type="PANTHER" id="PTHR16821:SF2">
    <property type="entry name" value="FRATAXIN, MITOCHONDRIAL"/>
    <property type="match status" value="1"/>
</dbReference>
<dbReference type="GO" id="GO:0016226">
    <property type="term" value="P:iron-sulfur cluster assembly"/>
    <property type="evidence" value="ECO:0007669"/>
    <property type="project" value="InterPro"/>
</dbReference>
<keyword evidence="7" id="KW-0809">Transit peptide</keyword>
<reference evidence="14" key="1">
    <citation type="submission" date="2022-11" db="UniProtKB">
        <authorList>
            <consortium name="WormBaseParasite"/>
        </authorList>
    </citation>
    <scope>IDENTIFICATION</scope>
</reference>
<dbReference type="AlphaFoldDB" id="A0A914LSF7"/>
<dbReference type="GO" id="GO:0008199">
    <property type="term" value="F:ferric iron binding"/>
    <property type="evidence" value="ECO:0007669"/>
    <property type="project" value="InterPro"/>
</dbReference>
<name>A0A914LSF7_MELIC</name>
<evidence type="ECO:0000256" key="3">
    <source>
        <dbReference type="ARBA" id="ARBA00013107"/>
    </source>
</evidence>
<keyword evidence="11" id="KW-0496">Mitochondrion</keyword>
<evidence type="ECO:0000256" key="1">
    <source>
        <dbReference type="ARBA" id="ARBA00004173"/>
    </source>
</evidence>
<comment type="similarity">
    <text evidence="2">Belongs to the frataxin family.</text>
</comment>
<dbReference type="PROSITE" id="PS01344">
    <property type="entry name" value="FRATAXIN_1"/>
    <property type="match status" value="1"/>
</dbReference>
<dbReference type="GO" id="GO:0006826">
    <property type="term" value="P:iron ion transport"/>
    <property type="evidence" value="ECO:0007669"/>
    <property type="project" value="UniProtKB-KW"/>
</dbReference>
<dbReference type="GO" id="GO:0005739">
    <property type="term" value="C:mitochondrion"/>
    <property type="evidence" value="ECO:0007669"/>
    <property type="project" value="UniProtKB-SubCell"/>
</dbReference>